<dbReference type="InterPro" id="IPR024156">
    <property type="entry name" value="Small_GTPase_ARF"/>
</dbReference>
<dbReference type="InterPro" id="IPR027417">
    <property type="entry name" value="P-loop_NTPase"/>
</dbReference>
<dbReference type="InterPro" id="IPR006689">
    <property type="entry name" value="Small_GTPase_ARF/SAR"/>
</dbReference>
<dbReference type="GO" id="GO:0034067">
    <property type="term" value="P:protein localization to Golgi apparatus"/>
    <property type="evidence" value="ECO:0007669"/>
    <property type="project" value="TreeGrafter"/>
</dbReference>
<dbReference type="Gene3D" id="3.40.50.300">
    <property type="entry name" value="P-loop containing nucleotide triphosphate hydrolases"/>
    <property type="match status" value="1"/>
</dbReference>
<name>A0A0F9PVR2_9ZZZZ</name>
<proteinExistence type="predicted"/>
<dbReference type="EMBL" id="LAZR01002115">
    <property type="protein sequence ID" value="KKN34284.1"/>
    <property type="molecule type" value="Genomic_DNA"/>
</dbReference>
<evidence type="ECO:0008006" key="4">
    <source>
        <dbReference type="Google" id="ProtNLM"/>
    </source>
</evidence>
<gene>
    <name evidence="3" type="ORF">LCGC14_0795140</name>
</gene>
<keyword evidence="2" id="KW-0342">GTP-binding</keyword>
<reference evidence="3" key="1">
    <citation type="journal article" date="2015" name="Nature">
        <title>Complex archaea that bridge the gap between prokaryotes and eukaryotes.</title>
        <authorList>
            <person name="Spang A."/>
            <person name="Saw J.H."/>
            <person name="Jorgensen S.L."/>
            <person name="Zaremba-Niedzwiedzka K."/>
            <person name="Martijn J."/>
            <person name="Lind A.E."/>
            <person name="van Eijk R."/>
            <person name="Schleper C."/>
            <person name="Guy L."/>
            <person name="Ettema T.J."/>
        </authorList>
    </citation>
    <scope>NUCLEOTIDE SEQUENCE</scope>
</reference>
<dbReference type="PANTHER" id="PTHR45909">
    <property type="entry name" value="ADP-RIBOSYLATION FACTOR-RELATED PROTEIN 1"/>
    <property type="match status" value="1"/>
</dbReference>
<evidence type="ECO:0000313" key="3">
    <source>
        <dbReference type="EMBL" id="KKN34284.1"/>
    </source>
</evidence>
<dbReference type="PANTHER" id="PTHR45909:SF1">
    <property type="entry name" value="ADP-RIBOSYLATION FACTOR-RELATED PROTEIN 1"/>
    <property type="match status" value="1"/>
</dbReference>
<evidence type="ECO:0000256" key="2">
    <source>
        <dbReference type="ARBA" id="ARBA00023134"/>
    </source>
</evidence>
<dbReference type="GO" id="GO:0003924">
    <property type="term" value="F:GTPase activity"/>
    <property type="evidence" value="ECO:0007669"/>
    <property type="project" value="InterPro"/>
</dbReference>
<dbReference type="SUPFAM" id="SSF52540">
    <property type="entry name" value="P-loop containing nucleoside triphosphate hydrolases"/>
    <property type="match status" value="1"/>
</dbReference>
<dbReference type="GO" id="GO:0043001">
    <property type="term" value="P:Golgi to plasma membrane protein transport"/>
    <property type="evidence" value="ECO:0007669"/>
    <property type="project" value="TreeGrafter"/>
</dbReference>
<organism evidence="3">
    <name type="scientific">marine sediment metagenome</name>
    <dbReference type="NCBI Taxonomy" id="412755"/>
    <lineage>
        <taxon>unclassified sequences</taxon>
        <taxon>metagenomes</taxon>
        <taxon>ecological metagenomes</taxon>
    </lineage>
</organism>
<accession>A0A0F9PVR2</accession>
<dbReference type="Pfam" id="PF00025">
    <property type="entry name" value="Arf"/>
    <property type="match status" value="1"/>
</dbReference>
<dbReference type="AlphaFoldDB" id="A0A0F9PVR2"/>
<evidence type="ECO:0000256" key="1">
    <source>
        <dbReference type="ARBA" id="ARBA00022741"/>
    </source>
</evidence>
<dbReference type="GO" id="GO:0005525">
    <property type="term" value="F:GTP binding"/>
    <property type="evidence" value="ECO:0007669"/>
    <property type="project" value="UniProtKB-KW"/>
</dbReference>
<sequence>MSYKQENLKKRVCWKCKNQLNFKHFCGSNKSLSLERAKDLWFNSNLEFFCCKCYIEREGKILHVSELKKVLILGFPNSGKTAITHLLKDRYLEDPESLLPTRGISIQFCLINNGRIAIWDLGGASTYRRRWIERRELIFPESNKVIYVIDIQDSLLFNVTIKYFSEIFNSREICDILGPELKLHVLFHKTDPDIRNSPTINKNVEILTQKINSINIPFKYEISKTSIYSFNPNISDSLLNS</sequence>
<protein>
    <recommendedName>
        <fullName evidence="4">G domain-containing protein</fullName>
    </recommendedName>
</protein>
<keyword evidence="1" id="KW-0547">Nucleotide-binding</keyword>
<dbReference type="GO" id="GO:0005794">
    <property type="term" value="C:Golgi apparatus"/>
    <property type="evidence" value="ECO:0007669"/>
    <property type="project" value="TreeGrafter"/>
</dbReference>
<dbReference type="GO" id="GO:0006886">
    <property type="term" value="P:intracellular protein transport"/>
    <property type="evidence" value="ECO:0007669"/>
    <property type="project" value="TreeGrafter"/>
</dbReference>
<comment type="caution">
    <text evidence="3">The sequence shown here is derived from an EMBL/GenBank/DDBJ whole genome shotgun (WGS) entry which is preliminary data.</text>
</comment>